<dbReference type="SUPFAM" id="SSF48537">
    <property type="entry name" value="Phospholipase C/P1 nuclease"/>
    <property type="match status" value="1"/>
</dbReference>
<dbReference type="EMBL" id="FOHK01000005">
    <property type="protein sequence ID" value="SET17021.1"/>
    <property type="molecule type" value="Genomic_DNA"/>
</dbReference>
<dbReference type="PANTHER" id="PTHR33146">
    <property type="entry name" value="ENDONUCLEASE 4"/>
    <property type="match status" value="1"/>
</dbReference>
<evidence type="ECO:0000256" key="6">
    <source>
        <dbReference type="ARBA" id="ARBA00023180"/>
    </source>
</evidence>
<dbReference type="CDD" id="cd11010">
    <property type="entry name" value="S1-P1_nuclease"/>
    <property type="match status" value="1"/>
</dbReference>
<evidence type="ECO:0000313" key="7">
    <source>
        <dbReference type="EMBL" id="SET17021.1"/>
    </source>
</evidence>
<evidence type="ECO:0008006" key="9">
    <source>
        <dbReference type="Google" id="ProtNLM"/>
    </source>
</evidence>
<dbReference type="AlphaFoldDB" id="A0A1I0CDC9"/>
<keyword evidence="2" id="KW-0479">Metal-binding</keyword>
<proteinExistence type="predicted"/>
<dbReference type="Pfam" id="PF02265">
    <property type="entry name" value="S1-P1_nuclease"/>
    <property type="match status" value="1"/>
</dbReference>
<accession>A0A1I0CDC9</accession>
<organism evidence="7 8">
    <name type="scientific">Thalassotalea agarivorans</name>
    <name type="common">Thalassomonas agarivorans</name>
    <dbReference type="NCBI Taxonomy" id="349064"/>
    <lineage>
        <taxon>Bacteria</taxon>
        <taxon>Pseudomonadati</taxon>
        <taxon>Pseudomonadota</taxon>
        <taxon>Gammaproteobacteria</taxon>
        <taxon>Alteromonadales</taxon>
        <taxon>Colwelliaceae</taxon>
        <taxon>Thalassotalea</taxon>
    </lineage>
</organism>
<dbReference type="GO" id="GO:0046872">
    <property type="term" value="F:metal ion binding"/>
    <property type="evidence" value="ECO:0007669"/>
    <property type="project" value="UniProtKB-KW"/>
</dbReference>
<dbReference type="Proteomes" id="UP000199308">
    <property type="component" value="Unassembled WGS sequence"/>
</dbReference>
<dbReference type="OrthoDB" id="267579at2"/>
<dbReference type="GO" id="GO:0016788">
    <property type="term" value="F:hydrolase activity, acting on ester bonds"/>
    <property type="evidence" value="ECO:0007669"/>
    <property type="project" value="InterPro"/>
</dbReference>
<protein>
    <recommendedName>
        <fullName evidence="9">S1/P1 Nuclease</fullName>
    </recommendedName>
</protein>
<keyword evidence="1" id="KW-0540">Nuclease</keyword>
<sequence length="296" mass="34324">MNKLPTLHKLFTFLSITLLCLSTFLFSLDAYAFGKKGHKLVCQLAFEQLTKEKQVQITQLLATLPQKHVSRLNKYNYQPSKQSIDFATACTWADAIKKWDYYDKFKPWHYMNVPRNARSVSQCKNCVLSAITHHTDALATNTQSWDKLQALMFLGHWVGDIHQPFHVSFADDLGGNKIQISNQDIKCKNLHWYWDECMLNVKSSQDKDLYQSLKEQWQHYKLKPQSVSHWANESLHLARNPSLLYCTLDASSVCSKPKNSKVTLPAYYQAVHQEALELRLLLAAKRLHYILQKTSF</sequence>
<gene>
    <name evidence="7" type="ORF">SAMN05660429_01142</name>
</gene>
<dbReference type="RefSeq" id="WP_093328404.1">
    <property type="nucleotide sequence ID" value="NZ_AP027363.1"/>
</dbReference>
<keyword evidence="8" id="KW-1185">Reference proteome</keyword>
<dbReference type="InterPro" id="IPR008947">
    <property type="entry name" value="PLipase_C/P1_nuclease_dom_sf"/>
</dbReference>
<dbReference type="STRING" id="349064.SAMN05660429_01142"/>
<dbReference type="Gene3D" id="1.10.575.10">
    <property type="entry name" value="P1 Nuclease"/>
    <property type="match status" value="1"/>
</dbReference>
<dbReference type="PANTHER" id="PTHR33146:SF26">
    <property type="entry name" value="ENDONUCLEASE 4"/>
    <property type="match status" value="1"/>
</dbReference>
<evidence type="ECO:0000256" key="4">
    <source>
        <dbReference type="ARBA" id="ARBA00022801"/>
    </source>
</evidence>
<reference evidence="7 8" key="1">
    <citation type="submission" date="2016-10" db="EMBL/GenBank/DDBJ databases">
        <authorList>
            <person name="de Groot N.N."/>
        </authorList>
    </citation>
    <scope>NUCLEOTIDE SEQUENCE [LARGE SCALE GENOMIC DNA]</scope>
    <source>
        <strain evidence="7 8">DSM 19706</strain>
    </source>
</reference>
<evidence type="ECO:0000313" key="8">
    <source>
        <dbReference type="Proteomes" id="UP000199308"/>
    </source>
</evidence>
<evidence type="ECO:0000256" key="1">
    <source>
        <dbReference type="ARBA" id="ARBA00022722"/>
    </source>
</evidence>
<dbReference type="GO" id="GO:0006308">
    <property type="term" value="P:DNA catabolic process"/>
    <property type="evidence" value="ECO:0007669"/>
    <property type="project" value="InterPro"/>
</dbReference>
<keyword evidence="5" id="KW-1015">Disulfide bond</keyword>
<evidence type="ECO:0000256" key="5">
    <source>
        <dbReference type="ARBA" id="ARBA00023157"/>
    </source>
</evidence>
<dbReference type="GO" id="GO:0003676">
    <property type="term" value="F:nucleic acid binding"/>
    <property type="evidence" value="ECO:0007669"/>
    <property type="project" value="InterPro"/>
</dbReference>
<evidence type="ECO:0000256" key="3">
    <source>
        <dbReference type="ARBA" id="ARBA00022759"/>
    </source>
</evidence>
<evidence type="ECO:0000256" key="2">
    <source>
        <dbReference type="ARBA" id="ARBA00022723"/>
    </source>
</evidence>
<name>A0A1I0CDC9_THASX</name>
<keyword evidence="6" id="KW-0325">Glycoprotein</keyword>
<keyword evidence="3" id="KW-0255">Endonuclease</keyword>
<keyword evidence="4" id="KW-0378">Hydrolase</keyword>
<dbReference type="GO" id="GO:0004519">
    <property type="term" value="F:endonuclease activity"/>
    <property type="evidence" value="ECO:0007669"/>
    <property type="project" value="UniProtKB-KW"/>
</dbReference>
<dbReference type="InterPro" id="IPR003154">
    <property type="entry name" value="S1/P1nuclease"/>
</dbReference>